<accession>A0A1R1JU62</accession>
<reference evidence="3" key="2">
    <citation type="submission" date="2022-12" db="EMBL/GenBank/DDBJ databases">
        <authorList>
            <person name="Voronina O.L."/>
            <person name="Kunda M.S."/>
            <person name="Ryzhova N."/>
            <person name="Aksenova E.I."/>
        </authorList>
    </citation>
    <scope>NUCLEOTIDE SEQUENCE</scope>
    <source>
        <strain evidence="3">SCCH136:Ach223948</strain>
    </source>
</reference>
<dbReference type="RefSeq" id="WP_026384173.1">
    <property type="nucleotide sequence ID" value="NZ_AP028040.1"/>
</dbReference>
<protein>
    <recommendedName>
        <fullName evidence="2">Dit-like phage tail protein N-terminal domain-containing protein</fullName>
    </recommendedName>
</protein>
<dbReference type="GeneID" id="75275589"/>
<feature type="region of interest" description="Disordered" evidence="1">
    <location>
        <begin position="163"/>
        <end position="199"/>
    </location>
</feature>
<dbReference type="OrthoDB" id="9814225at2"/>
<dbReference type="EMBL" id="MJMN01000013">
    <property type="protein sequence ID" value="OMG87893.1"/>
    <property type="molecule type" value="Genomic_DNA"/>
</dbReference>
<name>A0A0M7GLC3_ALCXX</name>
<feature type="domain" description="Dit-like phage tail protein N-terminal" evidence="2">
    <location>
        <begin position="25"/>
        <end position="163"/>
    </location>
</feature>
<dbReference type="Pfam" id="PF21821">
    <property type="entry name" value="Dit_like"/>
    <property type="match status" value="1"/>
</dbReference>
<gene>
    <name evidence="4" type="ORF">BIZ92_09805</name>
    <name evidence="3" type="ORF">O9570_00810</name>
</gene>
<comment type="caution">
    <text evidence="4">The sequence shown here is derived from an EMBL/GenBank/DDBJ whole genome shotgun (WGS) entry which is preliminary data.</text>
</comment>
<dbReference type="Proteomes" id="UP001141992">
    <property type="component" value="Unassembled WGS sequence"/>
</dbReference>
<dbReference type="Proteomes" id="UP000187251">
    <property type="component" value="Unassembled WGS sequence"/>
</dbReference>
<sequence>MADLNIAGADMVGLLSKKIGDIVVEATLSESHEDTLKITSHPVESGPYGKSAISDHAFKQPLTLTLKCAWSNASYEALAGAQAKDVANGKAAADDYATAIYSQLLSLQESREPVTVVTSRRRYSDMLIEKLSVETNKDSFGAVFATVTLREVVVVQTRSTSLPPYAGQKEKEKTADKQNLGVKTPRPVAAPNGGSLHWN</sequence>
<reference evidence="4 5" key="1">
    <citation type="submission" date="2016-09" db="EMBL/GenBank/DDBJ databases">
        <title>Phylogenomics of Achromobacter.</title>
        <authorList>
            <person name="Jeukens J."/>
            <person name="Freschi L."/>
            <person name="Vincent A.T."/>
            <person name="Emond-Rheault J.-G."/>
            <person name="Kukavica-Ibrulj I."/>
            <person name="Charette S.J."/>
            <person name="Levesque R.C."/>
        </authorList>
    </citation>
    <scope>NUCLEOTIDE SEQUENCE [LARGE SCALE GENOMIC DNA]</scope>
    <source>
        <strain evidence="4 5">AUS488</strain>
    </source>
</reference>
<evidence type="ECO:0000256" key="1">
    <source>
        <dbReference type="SAM" id="MobiDB-lite"/>
    </source>
</evidence>
<organism evidence="4 5">
    <name type="scientific">Alcaligenes xylosoxydans xylosoxydans</name>
    <name type="common">Achromobacter xylosoxidans</name>
    <dbReference type="NCBI Taxonomy" id="85698"/>
    <lineage>
        <taxon>Bacteria</taxon>
        <taxon>Pseudomonadati</taxon>
        <taxon>Pseudomonadota</taxon>
        <taxon>Betaproteobacteria</taxon>
        <taxon>Burkholderiales</taxon>
        <taxon>Alcaligenaceae</taxon>
        <taxon>Achromobacter</taxon>
    </lineage>
</organism>
<accession>A0A0M7GLC3</accession>
<proteinExistence type="predicted"/>
<dbReference type="EMBL" id="JAPZVI010000001">
    <property type="protein sequence ID" value="MCZ8399967.1"/>
    <property type="molecule type" value="Genomic_DNA"/>
</dbReference>
<dbReference type="AlphaFoldDB" id="A0A0M7GLC3"/>
<evidence type="ECO:0000313" key="3">
    <source>
        <dbReference type="EMBL" id="MCZ8399967.1"/>
    </source>
</evidence>
<evidence type="ECO:0000313" key="5">
    <source>
        <dbReference type="Proteomes" id="UP000187251"/>
    </source>
</evidence>
<evidence type="ECO:0000313" key="4">
    <source>
        <dbReference type="EMBL" id="OMG87893.1"/>
    </source>
</evidence>
<evidence type="ECO:0000259" key="2">
    <source>
        <dbReference type="Pfam" id="PF21821"/>
    </source>
</evidence>
<dbReference type="InterPro" id="IPR048494">
    <property type="entry name" value="Dit-like_N"/>
</dbReference>